<feature type="transmembrane region" description="Helical" evidence="5">
    <location>
        <begin position="88"/>
        <end position="112"/>
    </location>
</feature>
<feature type="transmembrane region" description="Helical" evidence="5">
    <location>
        <begin position="286"/>
        <end position="311"/>
    </location>
</feature>
<reference evidence="6 7" key="1">
    <citation type="journal article" date="2018" name="Int. J. Syst. Evol. Microbiol.">
        <title>Mesosutterella multiformis gen. nov., sp. nov., a member of the family Sutterellaceae and Sutterella megalosphaeroides sp. nov., isolated from human faeces.</title>
        <authorList>
            <person name="Sakamoto M."/>
            <person name="Ikeyama N."/>
            <person name="Kunihiro T."/>
            <person name="Iino T."/>
            <person name="Yuki M."/>
            <person name="Ohkuma M."/>
        </authorList>
    </citation>
    <scope>NUCLEOTIDE SEQUENCE [LARGE SCALE GENOMIC DNA]</scope>
    <source>
        <strain evidence="6 7">6FBBBH3</strain>
    </source>
</reference>
<feature type="transmembrane region" description="Helical" evidence="5">
    <location>
        <begin position="124"/>
        <end position="142"/>
    </location>
</feature>
<feature type="transmembrane region" description="Helical" evidence="5">
    <location>
        <begin position="41"/>
        <end position="67"/>
    </location>
</feature>
<dbReference type="AlphaFoldDB" id="A0A2Z6IAV3"/>
<feature type="transmembrane region" description="Helical" evidence="5">
    <location>
        <begin position="420"/>
        <end position="438"/>
    </location>
</feature>
<evidence type="ECO:0000256" key="5">
    <source>
        <dbReference type="SAM" id="Phobius"/>
    </source>
</evidence>
<dbReference type="Gene3D" id="1.20.1740.10">
    <property type="entry name" value="Amino acid/polyamine transporter I"/>
    <property type="match status" value="1"/>
</dbReference>
<dbReference type="PANTHER" id="PTHR11785">
    <property type="entry name" value="AMINO ACID TRANSPORTER"/>
    <property type="match status" value="1"/>
</dbReference>
<dbReference type="InterPro" id="IPR002293">
    <property type="entry name" value="AA/rel_permease1"/>
</dbReference>
<dbReference type="EMBL" id="AP018786">
    <property type="protein sequence ID" value="BBF23432.1"/>
    <property type="molecule type" value="Genomic_DNA"/>
</dbReference>
<feature type="transmembrane region" description="Helical" evidence="5">
    <location>
        <begin position="356"/>
        <end position="379"/>
    </location>
</feature>
<protein>
    <submittedName>
        <fullName evidence="6">Amino acid transporter</fullName>
    </submittedName>
</protein>
<dbReference type="InterPro" id="IPR050598">
    <property type="entry name" value="AminoAcid_Transporter"/>
</dbReference>
<feature type="transmembrane region" description="Helical" evidence="5">
    <location>
        <begin position="154"/>
        <end position="174"/>
    </location>
</feature>
<dbReference type="Pfam" id="PF13520">
    <property type="entry name" value="AA_permease_2"/>
    <property type="match status" value="1"/>
</dbReference>
<dbReference type="PIRSF" id="PIRSF006060">
    <property type="entry name" value="AA_transporter"/>
    <property type="match status" value="1"/>
</dbReference>
<feature type="transmembrane region" description="Helical" evidence="5">
    <location>
        <begin position="332"/>
        <end position="350"/>
    </location>
</feature>
<keyword evidence="2 5" id="KW-0812">Transmembrane</keyword>
<dbReference type="GO" id="GO:0015179">
    <property type="term" value="F:L-amino acid transmembrane transporter activity"/>
    <property type="evidence" value="ECO:0007669"/>
    <property type="project" value="TreeGrafter"/>
</dbReference>
<feature type="transmembrane region" description="Helical" evidence="5">
    <location>
        <begin position="391"/>
        <end position="414"/>
    </location>
</feature>
<feature type="transmembrane region" description="Helical" evidence="5">
    <location>
        <begin position="228"/>
        <end position="246"/>
    </location>
</feature>
<name>A0A2Z6IAV3_9BURK</name>
<proteinExistence type="predicted"/>
<organism evidence="6 7">
    <name type="scientific">Sutterella megalosphaeroides</name>
    <dbReference type="NCBI Taxonomy" id="2494234"/>
    <lineage>
        <taxon>Bacteria</taxon>
        <taxon>Pseudomonadati</taxon>
        <taxon>Pseudomonadota</taxon>
        <taxon>Betaproteobacteria</taxon>
        <taxon>Burkholderiales</taxon>
        <taxon>Sutterellaceae</taxon>
        <taxon>Sutterella</taxon>
    </lineage>
</organism>
<dbReference type="GO" id="GO:0016020">
    <property type="term" value="C:membrane"/>
    <property type="evidence" value="ECO:0007669"/>
    <property type="project" value="UniProtKB-SubCell"/>
</dbReference>
<dbReference type="RefSeq" id="WP_120177042.1">
    <property type="nucleotide sequence ID" value="NZ_AP018786.1"/>
</dbReference>
<dbReference type="OrthoDB" id="6743928at2"/>
<feature type="transmembrane region" description="Helical" evidence="5">
    <location>
        <begin position="7"/>
        <end position="29"/>
    </location>
</feature>
<evidence type="ECO:0000256" key="2">
    <source>
        <dbReference type="ARBA" id="ARBA00022692"/>
    </source>
</evidence>
<keyword evidence="4 5" id="KW-0472">Membrane</keyword>
<keyword evidence="7" id="KW-1185">Reference proteome</keyword>
<sequence>MTELRREIGLFGGISVLAGIMIGSGIFYIGGIVLERSGMNLGLALLVWIAGGLITLMSGVCYAELGAMMPKAGGSYVYLREAYGERTAFVSGFSSFVLSASASIAALAVAFAAALSTVFPMGPWAQKFLAAGTILLLTLVNIRGVRLGAAVQNVFMVLKLLPIAVILGAGFILGDVETPILTMPEELPSVGTLLSTVAFAVVATLWAYEGWTNLNSIAEEIKNPRRTLPLAIILSIVGVTLLYVLFNYSIFRVLPYETIRAMIEGGDYYLGREAANVLFGTFGGTVVAAAMILAIFNSLNGCVMVFPRVYYAMARDGAMVRALGTLHGNFRTPVNALLASAAISIGLVFMRDLGGLTSLVAVSGIIFNGLTFYAVIVLRRRYPTMERPYKVWLYPYLIWAVIAVMVGLLVSTLLEDPFTAMLNLIVPAIALVIFKVFFEKSSEEAARRRTETSSARPVLAADD</sequence>
<feature type="transmembrane region" description="Helical" evidence="5">
    <location>
        <begin position="189"/>
        <end position="208"/>
    </location>
</feature>
<accession>A0A2Z6IAV3</accession>
<dbReference type="Proteomes" id="UP000271003">
    <property type="component" value="Chromosome"/>
</dbReference>
<comment type="subcellular location">
    <subcellularLocation>
        <location evidence="1">Membrane</location>
        <topology evidence="1">Multi-pass membrane protein</topology>
    </subcellularLocation>
</comment>
<evidence type="ECO:0000256" key="3">
    <source>
        <dbReference type="ARBA" id="ARBA00022989"/>
    </source>
</evidence>
<evidence type="ECO:0000313" key="6">
    <source>
        <dbReference type="EMBL" id="BBF23432.1"/>
    </source>
</evidence>
<gene>
    <name evidence="6" type="ORF">SUTMEG_13230</name>
</gene>
<evidence type="ECO:0000256" key="1">
    <source>
        <dbReference type="ARBA" id="ARBA00004141"/>
    </source>
</evidence>
<dbReference type="PANTHER" id="PTHR11785:SF512">
    <property type="entry name" value="SOBREMESA, ISOFORM B"/>
    <property type="match status" value="1"/>
</dbReference>
<evidence type="ECO:0000256" key="4">
    <source>
        <dbReference type="ARBA" id="ARBA00023136"/>
    </source>
</evidence>
<evidence type="ECO:0000313" key="7">
    <source>
        <dbReference type="Proteomes" id="UP000271003"/>
    </source>
</evidence>
<dbReference type="KEGG" id="sutt:SUTMEG_13230"/>
<keyword evidence="3 5" id="KW-1133">Transmembrane helix</keyword>